<organism evidence="11 12">
    <name type="scientific">Hirsutella minnesotensis 3608</name>
    <dbReference type="NCBI Taxonomy" id="1043627"/>
    <lineage>
        <taxon>Eukaryota</taxon>
        <taxon>Fungi</taxon>
        <taxon>Dikarya</taxon>
        <taxon>Ascomycota</taxon>
        <taxon>Pezizomycotina</taxon>
        <taxon>Sordariomycetes</taxon>
        <taxon>Hypocreomycetidae</taxon>
        <taxon>Hypocreales</taxon>
        <taxon>Ophiocordycipitaceae</taxon>
        <taxon>Hirsutella</taxon>
    </lineage>
</organism>
<dbReference type="SUPFAM" id="SSF47661">
    <property type="entry name" value="t-snare proteins"/>
    <property type="match status" value="1"/>
</dbReference>
<dbReference type="Pfam" id="PF11416">
    <property type="entry name" value="Syntaxin-5_N"/>
    <property type="match status" value="1"/>
</dbReference>
<dbReference type="AlphaFoldDB" id="A0A0F7ZJF3"/>
<dbReference type="GO" id="GO:0031201">
    <property type="term" value="C:SNARE complex"/>
    <property type="evidence" value="ECO:0007669"/>
    <property type="project" value="EnsemblFungi"/>
</dbReference>
<dbReference type="Proteomes" id="UP000054481">
    <property type="component" value="Unassembled WGS sequence"/>
</dbReference>
<keyword evidence="3" id="KW-0813">Transport</keyword>
<keyword evidence="6" id="KW-0175">Coiled coil</keyword>
<dbReference type="CDD" id="cd15844">
    <property type="entry name" value="SNARE_syntaxin5"/>
    <property type="match status" value="1"/>
</dbReference>
<name>A0A0F7ZJF3_9HYPO</name>
<feature type="region of interest" description="Disordered" evidence="8">
    <location>
        <begin position="17"/>
        <end position="55"/>
    </location>
</feature>
<keyword evidence="12" id="KW-1185">Reference proteome</keyword>
<evidence type="ECO:0000256" key="9">
    <source>
        <dbReference type="SAM" id="Phobius"/>
    </source>
</evidence>
<dbReference type="InterPro" id="IPR010989">
    <property type="entry name" value="SNARE"/>
</dbReference>
<evidence type="ECO:0000256" key="1">
    <source>
        <dbReference type="ARBA" id="ARBA00004211"/>
    </source>
</evidence>
<dbReference type="GO" id="GO:0006891">
    <property type="term" value="P:intra-Golgi vesicle-mediated transport"/>
    <property type="evidence" value="ECO:0007669"/>
    <property type="project" value="EnsemblFungi"/>
</dbReference>
<evidence type="ECO:0000256" key="8">
    <source>
        <dbReference type="SAM" id="MobiDB-lite"/>
    </source>
</evidence>
<evidence type="ECO:0000256" key="4">
    <source>
        <dbReference type="ARBA" id="ARBA00022692"/>
    </source>
</evidence>
<dbReference type="GO" id="GO:0000139">
    <property type="term" value="C:Golgi membrane"/>
    <property type="evidence" value="ECO:0007669"/>
    <property type="project" value="TreeGrafter"/>
</dbReference>
<dbReference type="Pfam" id="PF05739">
    <property type="entry name" value="SNARE"/>
    <property type="match status" value="1"/>
</dbReference>
<reference evidence="11 12" key="1">
    <citation type="journal article" date="2014" name="Genome Biol. Evol.">
        <title>Comparative genomics and transcriptomics analyses reveal divergent lifestyle features of nematode endoparasitic fungus Hirsutella minnesotensis.</title>
        <authorList>
            <person name="Lai Y."/>
            <person name="Liu K."/>
            <person name="Zhang X."/>
            <person name="Zhang X."/>
            <person name="Li K."/>
            <person name="Wang N."/>
            <person name="Shu C."/>
            <person name="Wu Y."/>
            <person name="Wang C."/>
            <person name="Bushley K.E."/>
            <person name="Xiang M."/>
            <person name="Liu X."/>
        </authorList>
    </citation>
    <scope>NUCLEOTIDE SEQUENCE [LARGE SCALE GENOMIC DNA]</scope>
    <source>
        <strain evidence="11 12">3608</strain>
    </source>
</reference>
<dbReference type="Gene3D" id="1.20.58.70">
    <property type="match status" value="1"/>
</dbReference>
<dbReference type="OrthoDB" id="421009at2759"/>
<protein>
    <recommendedName>
        <fullName evidence="10">t-SNARE coiled-coil homology domain-containing protein</fullName>
    </recommendedName>
</protein>
<dbReference type="PROSITE" id="PS50192">
    <property type="entry name" value="T_SNARE"/>
    <property type="match status" value="1"/>
</dbReference>
<sequence length="319" mass="35316">MAVASIQDRTSEFKSVLAQAQRRQNSAKVGSQRRSLLNDAQKAAADGDAKPRRSDFARKAAEIGRGISATMGKLEKLAQLAKRRTLFDDRPVEINELTFVIKQDLSSLNQQIGALQTLSKQQHPKADQEGEHNKNVVYLLQGKLTDVSVNFKDVLEARTKNIQASRSRTENFISSVSQHAQPSLPQSASPLYGTPNRSSPAPGSDTLSLNPVGDQQLLMMEEAQPTNTYIQQRGEAIEAIEKTIGELGSIFGQLATMVSEQSDMIQRIDANTEDVVDNVEGAQRELLKYWSRVSSNRWLIAKMFGVLMIFFLLWVLVSG</sequence>
<dbReference type="FunFam" id="1.20.58.70:FF:000007">
    <property type="entry name" value="ER-golgi SNARE complex subunit"/>
    <property type="match status" value="1"/>
</dbReference>
<accession>A0A0F7ZJF3</accession>
<keyword evidence="4 9" id="KW-0812">Transmembrane</keyword>
<comment type="similarity">
    <text evidence="2">Belongs to the syntaxin family.</text>
</comment>
<keyword evidence="7 9" id="KW-0472">Membrane</keyword>
<dbReference type="InterPro" id="IPR021538">
    <property type="entry name" value="Syntaxin-5_N"/>
</dbReference>
<evidence type="ECO:0000256" key="6">
    <source>
        <dbReference type="ARBA" id="ARBA00023054"/>
    </source>
</evidence>
<dbReference type="EMBL" id="KQ030527">
    <property type="protein sequence ID" value="KJZ74341.1"/>
    <property type="molecule type" value="Genomic_DNA"/>
</dbReference>
<evidence type="ECO:0000256" key="2">
    <source>
        <dbReference type="ARBA" id="ARBA00009063"/>
    </source>
</evidence>
<dbReference type="GO" id="GO:0006888">
    <property type="term" value="P:endoplasmic reticulum to Golgi vesicle-mediated transport"/>
    <property type="evidence" value="ECO:0007669"/>
    <property type="project" value="EnsemblFungi"/>
</dbReference>
<dbReference type="PANTHER" id="PTHR19957:SF3">
    <property type="entry name" value="SYNTAXIN-5"/>
    <property type="match status" value="1"/>
</dbReference>
<dbReference type="GO" id="GO:0090083">
    <property type="term" value="P:regulation of inclusion body assembly"/>
    <property type="evidence" value="ECO:0007669"/>
    <property type="project" value="EnsemblFungi"/>
</dbReference>
<proteinExistence type="inferred from homology"/>
<evidence type="ECO:0000313" key="11">
    <source>
        <dbReference type="EMBL" id="KJZ74341.1"/>
    </source>
</evidence>
<dbReference type="GO" id="GO:0006886">
    <property type="term" value="P:intracellular protein transport"/>
    <property type="evidence" value="ECO:0007669"/>
    <property type="project" value="EnsemblFungi"/>
</dbReference>
<comment type="subcellular location">
    <subcellularLocation>
        <location evidence="1">Membrane</location>
        <topology evidence="1">Single-pass type IV membrane protein</topology>
    </subcellularLocation>
</comment>
<dbReference type="GO" id="GO:0005801">
    <property type="term" value="C:cis-Golgi network"/>
    <property type="evidence" value="ECO:0007669"/>
    <property type="project" value="EnsemblFungi"/>
</dbReference>
<dbReference type="SMART" id="SM00397">
    <property type="entry name" value="t_SNARE"/>
    <property type="match status" value="1"/>
</dbReference>
<evidence type="ECO:0000256" key="3">
    <source>
        <dbReference type="ARBA" id="ARBA00022448"/>
    </source>
</evidence>
<keyword evidence="5 9" id="KW-1133">Transmembrane helix</keyword>
<feature type="region of interest" description="Disordered" evidence="8">
    <location>
        <begin position="173"/>
        <end position="206"/>
    </location>
</feature>
<dbReference type="GO" id="GO:0005484">
    <property type="term" value="F:SNAP receptor activity"/>
    <property type="evidence" value="ECO:0007669"/>
    <property type="project" value="EnsemblFungi"/>
</dbReference>
<evidence type="ECO:0000256" key="5">
    <source>
        <dbReference type="ARBA" id="ARBA00022989"/>
    </source>
</evidence>
<feature type="compositionally biased region" description="Polar residues" evidence="8">
    <location>
        <begin position="21"/>
        <end position="35"/>
    </location>
</feature>
<evidence type="ECO:0000259" key="10">
    <source>
        <dbReference type="PROSITE" id="PS50192"/>
    </source>
</evidence>
<feature type="domain" description="T-SNARE coiled-coil homology" evidence="10">
    <location>
        <begin position="227"/>
        <end position="289"/>
    </location>
</feature>
<feature type="compositionally biased region" description="Basic and acidic residues" evidence="8">
    <location>
        <begin position="45"/>
        <end position="55"/>
    </location>
</feature>
<evidence type="ECO:0000256" key="7">
    <source>
        <dbReference type="ARBA" id="ARBA00023136"/>
    </source>
</evidence>
<feature type="transmembrane region" description="Helical" evidence="9">
    <location>
        <begin position="298"/>
        <end position="317"/>
    </location>
</feature>
<dbReference type="GO" id="GO:0048280">
    <property type="term" value="P:vesicle fusion with Golgi apparatus"/>
    <property type="evidence" value="ECO:0007669"/>
    <property type="project" value="EnsemblFungi"/>
</dbReference>
<dbReference type="GO" id="GO:0000149">
    <property type="term" value="F:SNARE binding"/>
    <property type="evidence" value="ECO:0007669"/>
    <property type="project" value="TreeGrafter"/>
</dbReference>
<gene>
    <name evidence="11" type="ORF">HIM_06347</name>
</gene>
<dbReference type="PANTHER" id="PTHR19957">
    <property type="entry name" value="SYNTAXIN"/>
    <property type="match status" value="1"/>
</dbReference>
<dbReference type="GO" id="GO:0048278">
    <property type="term" value="P:vesicle docking"/>
    <property type="evidence" value="ECO:0007669"/>
    <property type="project" value="TreeGrafter"/>
</dbReference>
<evidence type="ECO:0000313" key="12">
    <source>
        <dbReference type="Proteomes" id="UP000054481"/>
    </source>
</evidence>
<dbReference type="InterPro" id="IPR000727">
    <property type="entry name" value="T_SNARE_dom"/>
</dbReference>
<dbReference type="InterPro" id="IPR045242">
    <property type="entry name" value="Syntaxin"/>
</dbReference>